<dbReference type="Pfam" id="PF01582">
    <property type="entry name" value="TIR"/>
    <property type="match status" value="1"/>
</dbReference>
<evidence type="ECO:0000313" key="4">
    <source>
        <dbReference type="Proteomes" id="UP001141806"/>
    </source>
</evidence>
<feature type="region of interest" description="Disordered" evidence="1">
    <location>
        <begin position="180"/>
        <end position="200"/>
    </location>
</feature>
<dbReference type="SUPFAM" id="SSF52200">
    <property type="entry name" value="Toll/Interleukin receptor TIR domain"/>
    <property type="match status" value="1"/>
</dbReference>
<organism evidence="3 4">
    <name type="scientific">Protea cynaroides</name>
    <dbReference type="NCBI Taxonomy" id="273540"/>
    <lineage>
        <taxon>Eukaryota</taxon>
        <taxon>Viridiplantae</taxon>
        <taxon>Streptophyta</taxon>
        <taxon>Embryophyta</taxon>
        <taxon>Tracheophyta</taxon>
        <taxon>Spermatophyta</taxon>
        <taxon>Magnoliopsida</taxon>
        <taxon>Proteales</taxon>
        <taxon>Proteaceae</taxon>
        <taxon>Protea</taxon>
    </lineage>
</organism>
<dbReference type="InterPro" id="IPR000157">
    <property type="entry name" value="TIR_dom"/>
</dbReference>
<evidence type="ECO:0000259" key="2">
    <source>
        <dbReference type="Pfam" id="PF01582"/>
    </source>
</evidence>
<dbReference type="Proteomes" id="UP001141806">
    <property type="component" value="Unassembled WGS sequence"/>
</dbReference>
<comment type="caution">
    <text evidence="3">The sequence shown here is derived from an EMBL/GenBank/DDBJ whole genome shotgun (WGS) entry which is preliminary data.</text>
</comment>
<feature type="compositionally biased region" description="Basic residues" evidence="1">
    <location>
        <begin position="191"/>
        <end position="200"/>
    </location>
</feature>
<dbReference type="InterPro" id="IPR035897">
    <property type="entry name" value="Toll_tir_struct_dom_sf"/>
</dbReference>
<accession>A0A9Q0JZF2</accession>
<name>A0A9Q0JZF2_9MAGN</name>
<dbReference type="GO" id="GO:0007165">
    <property type="term" value="P:signal transduction"/>
    <property type="evidence" value="ECO:0007669"/>
    <property type="project" value="InterPro"/>
</dbReference>
<keyword evidence="4" id="KW-1185">Reference proteome</keyword>
<gene>
    <name evidence="3" type="ORF">NE237_024682</name>
</gene>
<evidence type="ECO:0000256" key="1">
    <source>
        <dbReference type="SAM" id="MobiDB-lite"/>
    </source>
</evidence>
<reference evidence="3" key="1">
    <citation type="journal article" date="2023" name="Plant J.">
        <title>The genome of the king protea, Protea cynaroides.</title>
        <authorList>
            <person name="Chang J."/>
            <person name="Duong T.A."/>
            <person name="Schoeman C."/>
            <person name="Ma X."/>
            <person name="Roodt D."/>
            <person name="Barker N."/>
            <person name="Li Z."/>
            <person name="Van de Peer Y."/>
            <person name="Mizrachi E."/>
        </authorList>
    </citation>
    <scope>NUCLEOTIDE SEQUENCE</scope>
    <source>
        <tissue evidence="3">Young leaves</tissue>
    </source>
</reference>
<protein>
    <recommendedName>
        <fullName evidence="2">TIR domain-containing protein</fullName>
    </recommendedName>
</protein>
<feature type="domain" description="TIR" evidence="2">
    <location>
        <begin position="68"/>
        <end position="104"/>
    </location>
</feature>
<dbReference type="AlphaFoldDB" id="A0A9Q0JZF2"/>
<dbReference type="EMBL" id="JAMYWD010000010">
    <property type="protein sequence ID" value="KAJ4957571.1"/>
    <property type="molecule type" value="Genomic_DNA"/>
</dbReference>
<feature type="region of interest" description="Disordered" evidence="1">
    <location>
        <begin position="102"/>
        <end position="122"/>
    </location>
</feature>
<dbReference type="Gene3D" id="3.40.50.10140">
    <property type="entry name" value="Toll/interleukin-1 receptor homology (TIR) domain"/>
    <property type="match status" value="1"/>
</dbReference>
<proteinExistence type="predicted"/>
<evidence type="ECO:0000313" key="3">
    <source>
        <dbReference type="EMBL" id="KAJ4957571.1"/>
    </source>
</evidence>
<sequence length="200" mass="22437">MGFAKLPFFAALRITSLWFCPILNVLKPNKFRRMLSNLAAAELGDATSMAYFVNLVRTPYQPPTLLNQRSKISLPVFSKSYADSKWCLMELVEIVRCHRTNGQTTGKNNKEEKQNSMGKQVPGADVEGVAKVRKGIGGRLMVVAVIRWRQKLEGDCVMRDLDINQVPSGGEEEWVMMGSAEDEEECGCGPPRKKLRLTKE</sequence>